<accession>A0ACB7YM12</accession>
<name>A0ACB7YM12_9ERIC</name>
<keyword evidence="2" id="KW-1185">Reference proteome</keyword>
<reference evidence="1 2" key="1">
    <citation type="journal article" date="2021" name="Hortic Res">
        <title>High-quality reference genome and annotation aids understanding of berry development for evergreen blueberry (Vaccinium darrowii).</title>
        <authorList>
            <person name="Yu J."/>
            <person name="Hulse-Kemp A.M."/>
            <person name="Babiker E."/>
            <person name="Staton M."/>
        </authorList>
    </citation>
    <scope>NUCLEOTIDE SEQUENCE [LARGE SCALE GENOMIC DNA]</scope>
    <source>
        <strain evidence="2">cv. NJ 8807/NJ 8810</strain>
        <tissue evidence="1">Young leaf</tissue>
    </source>
</reference>
<dbReference type="EMBL" id="CM037161">
    <property type="protein sequence ID" value="KAH7854677.1"/>
    <property type="molecule type" value="Genomic_DNA"/>
</dbReference>
<dbReference type="Proteomes" id="UP000828048">
    <property type="component" value="Chromosome 11"/>
</dbReference>
<evidence type="ECO:0000313" key="1">
    <source>
        <dbReference type="EMBL" id="KAH7854677.1"/>
    </source>
</evidence>
<protein>
    <submittedName>
        <fullName evidence="1">Uncharacterized protein</fullName>
    </submittedName>
</protein>
<organism evidence="1 2">
    <name type="scientific">Vaccinium darrowii</name>
    <dbReference type="NCBI Taxonomy" id="229202"/>
    <lineage>
        <taxon>Eukaryota</taxon>
        <taxon>Viridiplantae</taxon>
        <taxon>Streptophyta</taxon>
        <taxon>Embryophyta</taxon>
        <taxon>Tracheophyta</taxon>
        <taxon>Spermatophyta</taxon>
        <taxon>Magnoliopsida</taxon>
        <taxon>eudicotyledons</taxon>
        <taxon>Gunneridae</taxon>
        <taxon>Pentapetalae</taxon>
        <taxon>asterids</taxon>
        <taxon>Ericales</taxon>
        <taxon>Ericaceae</taxon>
        <taxon>Vaccinioideae</taxon>
        <taxon>Vaccinieae</taxon>
        <taxon>Vaccinium</taxon>
    </lineage>
</organism>
<evidence type="ECO:0000313" key="2">
    <source>
        <dbReference type="Proteomes" id="UP000828048"/>
    </source>
</evidence>
<sequence>MTLDKERNSASSSSTIANLERSLAQAFSERVTLSQEAALIPQLSSLSPFYFLFLTLELAGGSKYMSDIFGDFCVAKTFLVEKNTPTKSPARESSGNAIGGIKKGSITSRKARSRSCPPRSPIITRSVSAAMGDERSRLVGQENPKTVPWEEYEAMKKEMDALQAMVTSLLAAQAHHQSSSSTPYQPGARGFVLQEQKPQLGFIPIGTARPPPQENWVIKKEEVYPPPPTREENSPLAQKVQHMEEALRTMQGPSSYTPTSFANLYFFPDLQLPPKFKMPNFSKFDGTTDPISHLKLYAGALFGYPNPDKVMVQLFQHSLKGQGTDQHREIGASWHLELSLGFLIPLEEKLPLETKSLALKALGQVNALDWQWGMRS</sequence>
<comment type="caution">
    <text evidence="1">The sequence shown here is derived from an EMBL/GenBank/DDBJ whole genome shotgun (WGS) entry which is preliminary data.</text>
</comment>
<gene>
    <name evidence="1" type="ORF">Vadar_016735</name>
</gene>
<proteinExistence type="predicted"/>